<evidence type="ECO:0000313" key="6">
    <source>
        <dbReference type="Proteomes" id="UP000007801"/>
    </source>
</evidence>
<dbReference type="OrthoDB" id="8775784at2759"/>
<evidence type="ECO:0000256" key="2">
    <source>
        <dbReference type="ARBA" id="ARBA00022771"/>
    </source>
</evidence>
<accession>A0A0P8XNA3</accession>
<evidence type="ECO:0000259" key="4">
    <source>
        <dbReference type="Pfam" id="PF02892"/>
    </source>
</evidence>
<proteinExistence type="predicted"/>
<keyword evidence="2" id="KW-0863">Zinc-finger</keyword>
<keyword evidence="3" id="KW-0862">Zinc</keyword>
<evidence type="ECO:0000313" key="5">
    <source>
        <dbReference type="EMBL" id="KPU76110.1"/>
    </source>
</evidence>
<name>A0A0P8XNA3_DROAN</name>
<dbReference type="SUPFAM" id="SSF57667">
    <property type="entry name" value="beta-beta-alpha zinc fingers"/>
    <property type="match status" value="1"/>
</dbReference>
<dbReference type="GO" id="GO:0003677">
    <property type="term" value="F:DNA binding"/>
    <property type="evidence" value="ECO:0007669"/>
    <property type="project" value="InterPro"/>
</dbReference>
<dbReference type="GeneID" id="6494905"/>
<keyword evidence="1" id="KW-0479">Metal-binding</keyword>
<dbReference type="Proteomes" id="UP000007801">
    <property type="component" value="Unassembled WGS sequence"/>
</dbReference>
<evidence type="ECO:0000256" key="3">
    <source>
        <dbReference type="ARBA" id="ARBA00022833"/>
    </source>
</evidence>
<dbReference type="InterPro" id="IPR036236">
    <property type="entry name" value="Znf_C2H2_sf"/>
</dbReference>
<keyword evidence="6" id="KW-1185">Reference proteome</keyword>
<sequence>MDVKSNYTKLTGVTAKCLHCQRVIKTSGNATNLSSHLRNKHADIFAKCAQKKKMINKLDYRITAKEEEPVPSSIENLESIVFKSASEPIPAESSQSTSFRPPSASRLAIMDTTAVSTPVQIPTTSRDQWDAFGELIANEFRNLNSDIFRKRLKRKIMQVMLEIGEEDDLEYTRKNS</sequence>
<dbReference type="AlphaFoldDB" id="A0A0P8XNA3"/>
<gene>
    <name evidence="5" type="primary">Dana\GF12047</name>
    <name evidence="5" type="synonym">dana_GLEANR_12059</name>
    <name evidence="5" type="ORF">GF12047</name>
</gene>
<organism evidence="5 6">
    <name type="scientific">Drosophila ananassae</name>
    <name type="common">Fruit fly</name>
    <dbReference type="NCBI Taxonomy" id="7217"/>
    <lineage>
        <taxon>Eukaryota</taxon>
        <taxon>Metazoa</taxon>
        <taxon>Ecdysozoa</taxon>
        <taxon>Arthropoda</taxon>
        <taxon>Hexapoda</taxon>
        <taxon>Insecta</taxon>
        <taxon>Pterygota</taxon>
        <taxon>Neoptera</taxon>
        <taxon>Endopterygota</taxon>
        <taxon>Diptera</taxon>
        <taxon>Brachycera</taxon>
        <taxon>Muscomorpha</taxon>
        <taxon>Ephydroidea</taxon>
        <taxon>Drosophilidae</taxon>
        <taxon>Drosophila</taxon>
        <taxon>Sophophora</taxon>
    </lineage>
</organism>
<evidence type="ECO:0000256" key="1">
    <source>
        <dbReference type="ARBA" id="ARBA00022723"/>
    </source>
</evidence>
<dbReference type="Pfam" id="PF02892">
    <property type="entry name" value="zf-BED"/>
    <property type="match status" value="1"/>
</dbReference>
<dbReference type="GO" id="GO:0008270">
    <property type="term" value="F:zinc ion binding"/>
    <property type="evidence" value="ECO:0007669"/>
    <property type="project" value="UniProtKB-KW"/>
</dbReference>
<feature type="domain" description="BED-type" evidence="4">
    <location>
        <begin position="13"/>
        <end position="41"/>
    </location>
</feature>
<dbReference type="InterPro" id="IPR003656">
    <property type="entry name" value="Znf_BED"/>
</dbReference>
<dbReference type="EMBL" id="CH902619">
    <property type="protein sequence ID" value="KPU76110.1"/>
    <property type="molecule type" value="Genomic_DNA"/>
</dbReference>
<reference evidence="5 6" key="1">
    <citation type="journal article" date="2007" name="Nature">
        <title>Evolution of genes and genomes on the Drosophila phylogeny.</title>
        <authorList>
            <consortium name="Drosophila 12 Genomes Consortium"/>
            <person name="Clark A.G."/>
            <person name="Eisen M.B."/>
            <person name="Smith D.R."/>
            <person name="Bergman C.M."/>
            <person name="Oliver B."/>
            <person name="Markow T.A."/>
            <person name="Kaufman T.C."/>
            <person name="Kellis M."/>
            <person name="Gelbart W."/>
            <person name="Iyer V.N."/>
            <person name="Pollard D.A."/>
            <person name="Sackton T.B."/>
            <person name="Larracuente A.M."/>
            <person name="Singh N.D."/>
            <person name="Abad J.P."/>
            <person name="Abt D.N."/>
            <person name="Adryan B."/>
            <person name="Aguade M."/>
            <person name="Akashi H."/>
            <person name="Anderson W.W."/>
            <person name="Aquadro C.F."/>
            <person name="Ardell D.H."/>
            <person name="Arguello R."/>
            <person name="Artieri C.G."/>
            <person name="Barbash D.A."/>
            <person name="Barker D."/>
            <person name="Barsanti P."/>
            <person name="Batterham P."/>
            <person name="Batzoglou S."/>
            <person name="Begun D."/>
            <person name="Bhutkar A."/>
            <person name="Blanco E."/>
            <person name="Bosak S.A."/>
            <person name="Bradley R.K."/>
            <person name="Brand A.D."/>
            <person name="Brent M.R."/>
            <person name="Brooks A.N."/>
            <person name="Brown R.H."/>
            <person name="Butlin R.K."/>
            <person name="Caggese C."/>
            <person name="Calvi B.R."/>
            <person name="Bernardo de Carvalho A."/>
            <person name="Caspi A."/>
            <person name="Castrezana S."/>
            <person name="Celniker S.E."/>
            <person name="Chang J.L."/>
            <person name="Chapple C."/>
            <person name="Chatterji S."/>
            <person name="Chinwalla A."/>
            <person name="Civetta A."/>
            <person name="Clifton S.W."/>
            <person name="Comeron J.M."/>
            <person name="Costello J.C."/>
            <person name="Coyne J.A."/>
            <person name="Daub J."/>
            <person name="David R.G."/>
            <person name="Delcher A.L."/>
            <person name="Delehaunty K."/>
            <person name="Do C.B."/>
            <person name="Ebling H."/>
            <person name="Edwards K."/>
            <person name="Eickbush T."/>
            <person name="Evans J.D."/>
            <person name="Filipski A."/>
            <person name="Findeiss S."/>
            <person name="Freyhult E."/>
            <person name="Fulton L."/>
            <person name="Fulton R."/>
            <person name="Garcia A.C."/>
            <person name="Gardiner A."/>
            <person name="Garfield D.A."/>
            <person name="Garvin B.E."/>
            <person name="Gibson G."/>
            <person name="Gilbert D."/>
            <person name="Gnerre S."/>
            <person name="Godfrey J."/>
            <person name="Good R."/>
            <person name="Gotea V."/>
            <person name="Gravely B."/>
            <person name="Greenberg A.J."/>
            <person name="Griffiths-Jones S."/>
            <person name="Gross S."/>
            <person name="Guigo R."/>
            <person name="Gustafson E.A."/>
            <person name="Haerty W."/>
            <person name="Hahn M.W."/>
            <person name="Halligan D.L."/>
            <person name="Halpern A.L."/>
            <person name="Halter G.M."/>
            <person name="Han M.V."/>
            <person name="Heger A."/>
            <person name="Hillier L."/>
            <person name="Hinrichs A.S."/>
            <person name="Holmes I."/>
            <person name="Hoskins R.A."/>
            <person name="Hubisz M.J."/>
            <person name="Hultmark D."/>
            <person name="Huntley M.A."/>
            <person name="Jaffe D.B."/>
            <person name="Jagadeeshan S."/>
            <person name="Jeck W.R."/>
            <person name="Johnson J."/>
            <person name="Jones C.D."/>
            <person name="Jordan W.C."/>
            <person name="Karpen G.H."/>
            <person name="Kataoka E."/>
            <person name="Keightley P.D."/>
            <person name="Kheradpour P."/>
            <person name="Kirkness E.F."/>
            <person name="Koerich L.B."/>
            <person name="Kristiansen K."/>
            <person name="Kudrna D."/>
            <person name="Kulathinal R.J."/>
            <person name="Kumar S."/>
            <person name="Kwok R."/>
            <person name="Lander E."/>
            <person name="Langley C.H."/>
            <person name="Lapoint R."/>
            <person name="Lazzaro B.P."/>
            <person name="Lee S.J."/>
            <person name="Levesque L."/>
            <person name="Li R."/>
            <person name="Lin C.F."/>
            <person name="Lin M.F."/>
            <person name="Lindblad-Toh K."/>
            <person name="Llopart A."/>
            <person name="Long M."/>
            <person name="Low L."/>
            <person name="Lozovsky E."/>
            <person name="Lu J."/>
            <person name="Luo M."/>
            <person name="Machado C.A."/>
            <person name="Makalowski W."/>
            <person name="Marzo M."/>
            <person name="Matsuda M."/>
            <person name="Matzkin L."/>
            <person name="McAllister B."/>
            <person name="McBride C.S."/>
            <person name="McKernan B."/>
            <person name="McKernan K."/>
            <person name="Mendez-Lago M."/>
            <person name="Minx P."/>
            <person name="Mollenhauer M.U."/>
            <person name="Montooth K."/>
            <person name="Mount S.M."/>
            <person name="Mu X."/>
            <person name="Myers E."/>
            <person name="Negre B."/>
            <person name="Newfeld S."/>
            <person name="Nielsen R."/>
            <person name="Noor M.A."/>
            <person name="O'Grady P."/>
            <person name="Pachter L."/>
            <person name="Papaceit M."/>
            <person name="Parisi M.J."/>
            <person name="Parisi M."/>
            <person name="Parts L."/>
            <person name="Pedersen J.S."/>
            <person name="Pesole G."/>
            <person name="Phillippy A.M."/>
            <person name="Ponting C.P."/>
            <person name="Pop M."/>
            <person name="Porcelli D."/>
            <person name="Powell J.R."/>
            <person name="Prohaska S."/>
            <person name="Pruitt K."/>
            <person name="Puig M."/>
            <person name="Quesneville H."/>
            <person name="Ram K.R."/>
            <person name="Rand D."/>
            <person name="Rasmussen M.D."/>
            <person name="Reed L.K."/>
            <person name="Reenan R."/>
            <person name="Reily A."/>
            <person name="Remington K.A."/>
            <person name="Rieger T.T."/>
            <person name="Ritchie M.G."/>
            <person name="Robin C."/>
            <person name="Rogers Y.H."/>
            <person name="Rohde C."/>
            <person name="Rozas J."/>
            <person name="Rubenfield M.J."/>
            <person name="Ruiz A."/>
            <person name="Russo S."/>
            <person name="Salzberg S.L."/>
            <person name="Sanchez-Gracia A."/>
            <person name="Saranga D.J."/>
            <person name="Sato H."/>
            <person name="Schaeffer S.W."/>
            <person name="Schatz M.C."/>
            <person name="Schlenke T."/>
            <person name="Schwartz R."/>
            <person name="Segarra C."/>
            <person name="Singh R.S."/>
            <person name="Sirot L."/>
            <person name="Sirota M."/>
            <person name="Sisneros N.B."/>
            <person name="Smith C.D."/>
            <person name="Smith T.F."/>
            <person name="Spieth J."/>
            <person name="Stage D.E."/>
            <person name="Stark A."/>
            <person name="Stephan W."/>
            <person name="Strausberg R.L."/>
            <person name="Strempel S."/>
            <person name="Sturgill D."/>
            <person name="Sutton G."/>
            <person name="Sutton G.G."/>
            <person name="Tao W."/>
            <person name="Teichmann S."/>
            <person name="Tobari Y.N."/>
            <person name="Tomimura Y."/>
            <person name="Tsolas J.M."/>
            <person name="Valente V.L."/>
            <person name="Venter E."/>
            <person name="Venter J.C."/>
            <person name="Vicario S."/>
            <person name="Vieira F.G."/>
            <person name="Vilella A.J."/>
            <person name="Villasante A."/>
            <person name="Walenz B."/>
            <person name="Wang J."/>
            <person name="Wasserman M."/>
            <person name="Watts T."/>
            <person name="Wilson D."/>
            <person name="Wilson R.K."/>
            <person name="Wing R.A."/>
            <person name="Wolfner M.F."/>
            <person name="Wong A."/>
            <person name="Wong G.K."/>
            <person name="Wu C.I."/>
            <person name="Wu G."/>
            <person name="Yamamoto D."/>
            <person name="Yang H.P."/>
            <person name="Yang S.P."/>
            <person name="Yorke J.A."/>
            <person name="Yoshida K."/>
            <person name="Zdobnov E."/>
            <person name="Zhang P."/>
            <person name="Zhang Y."/>
            <person name="Zimin A.V."/>
            <person name="Baldwin J."/>
            <person name="Abdouelleil A."/>
            <person name="Abdulkadir J."/>
            <person name="Abebe A."/>
            <person name="Abera B."/>
            <person name="Abreu J."/>
            <person name="Acer S.C."/>
            <person name="Aftuck L."/>
            <person name="Alexander A."/>
            <person name="An P."/>
            <person name="Anderson E."/>
            <person name="Anderson S."/>
            <person name="Arachi H."/>
            <person name="Azer M."/>
            <person name="Bachantsang P."/>
            <person name="Barry A."/>
            <person name="Bayul T."/>
            <person name="Berlin A."/>
            <person name="Bessette D."/>
            <person name="Bloom T."/>
            <person name="Blye J."/>
            <person name="Boguslavskiy L."/>
            <person name="Bonnet C."/>
            <person name="Boukhgalter B."/>
            <person name="Bourzgui I."/>
            <person name="Brown A."/>
            <person name="Cahill P."/>
            <person name="Channer S."/>
            <person name="Cheshatsang Y."/>
            <person name="Chuda L."/>
            <person name="Citroen M."/>
            <person name="Collymore A."/>
            <person name="Cooke P."/>
            <person name="Costello M."/>
            <person name="D'Aco K."/>
            <person name="Daza R."/>
            <person name="De Haan G."/>
            <person name="DeGray S."/>
            <person name="DeMaso C."/>
            <person name="Dhargay N."/>
            <person name="Dooley K."/>
            <person name="Dooley E."/>
            <person name="Doricent M."/>
            <person name="Dorje P."/>
            <person name="Dorjee K."/>
            <person name="Dupes A."/>
            <person name="Elong R."/>
            <person name="Falk J."/>
            <person name="Farina A."/>
            <person name="Faro S."/>
            <person name="Ferguson D."/>
            <person name="Fisher S."/>
            <person name="Foley C.D."/>
            <person name="Franke A."/>
            <person name="Friedrich D."/>
            <person name="Gadbois L."/>
            <person name="Gearin G."/>
            <person name="Gearin C.R."/>
            <person name="Giannoukos G."/>
            <person name="Goode T."/>
            <person name="Graham J."/>
            <person name="Grandbois E."/>
            <person name="Grewal S."/>
            <person name="Gyaltsen K."/>
            <person name="Hafez N."/>
            <person name="Hagos B."/>
            <person name="Hall J."/>
            <person name="Henson C."/>
            <person name="Hollinger A."/>
            <person name="Honan T."/>
            <person name="Huard M.D."/>
            <person name="Hughes L."/>
            <person name="Hurhula B."/>
            <person name="Husby M.E."/>
            <person name="Kamat A."/>
            <person name="Kanga B."/>
            <person name="Kashin S."/>
            <person name="Khazanovich D."/>
            <person name="Kisner P."/>
            <person name="Lance K."/>
            <person name="Lara M."/>
            <person name="Lee W."/>
            <person name="Lennon N."/>
            <person name="Letendre F."/>
            <person name="LeVine R."/>
            <person name="Lipovsky A."/>
            <person name="Liu X."/>
            <person name="Liu J."/>
            <person name="Liu S."/>
            <person name="Lokyitsang T."/>
            <person name="Lokyitsang Y."/>
            <person name="Lubonja R."/>
            <person name="Lui A."/>
            <person name="MacDonald P."/>
            <person name="Magnisalis V."/>
            <person name="Maru K."/>
            <person name="Matthews C."/>
            <person name="McCusker W."/>
            <person name="McDonough S."/>
            <person name="Mehta T."/>
            <person name="Meldrim J."/>
            <person name="Meneus L."/>
            <person name="Mihai O."/>
            <person name="Mihalev A."/>
            <person name="Mihova T."/>
            <person name="Mittelman R."/>
            <person name="Mlenga V."/>
            <person name="Montmayeur A."/>
            <person name="Mulrain L."/>
            <person name="Navidi A."/>
            <person name="Naylor J."/>
            <person name="Negash T."/>
            <person name="Nguyen T."/>
            <person name="Nguyen N."/>
            <person name="Nicol R."/>
            <person name="Norbu C."/>
            <person name="Norbu N."/>
            <person name="Novod N."/>
            <person name="O'Neill B."/>
            <person name="Osman S."/>
            <person name="Markiewicz E."/>
            <person name="Oyono O.L."/>
            <person name="Patti C."/>
            <person name="Phunkhang P."/>
            <person name="Pierre F."/>
            <person name="Priest M."/>
            <person name="Raghuraman S."/>
            <person name="Rege F."/>
            <person name="Reyes R."/>
            <person name="Rise C."/>
            <person name="Rogov P."/>
            <person name="Ross K."/>
            <person name="Ryan E."/>
            <person name="Settipalli S."/>
            <person name="Shea T."/>
            <person name="Sherpa N."/>
            <person name="Shi L."/>
            <person name="Shih D."/>
            <person name="Sparrow T."/>
            <person name="Spaulding J."/>
            <person name="Stalker J."/>
            <person name="Stange-Thomann N."/>
            <person name="Stavropoulos S."/>
            <person name="Stone C."/>
            <person name="Strader C."/>
            <person name="Tesfaye S."/>
            <person name="Thomson T."/>
            <person name="Thoulutsang Y."/>
            <person name="Thoulutsang D."/>
            <person name="Topham K."/>
            <person name="Topping I."/>
            <person name="Tsamla T."/>
            <person name="Vassiliev H."/>
            <person name="Vo A."/>
            <person name="Wangchuk T."/>
            <person name="Wangdi T."/>
            <person name="Weiand M."/>
            <person name="Wilkinson J."/>
            <person name="Wilson A."/>
            <person name="Yadav S."/>
            <person name="Young G."/>
            <person name="Yu Q."/>
            <person name="Zembek L."/>
            <person name="Zhong D."/>
            <person name="Zimmer A."/>
            <person name="Zwirko Z."/>
            <person name="Jaffe D.B."/>
            <person name="Alvarez P."/>
            <person name="Brockman W."/>
            <person name="Butler J."/>
            <person name="Chin C."/>
            <person name="Gnerre S."/>
            <person name="Grabherr M."/>
            <person name="Kleber M."/>
            <person name="Mauceli E."/>
            <person name="MacCallum I."/>
        </authorList>
    </citation>
    <scope>NUCLEOTIDE SEQUENCE [LARGE SCALE GENOMIC DNA]</scope>
    <source>
        <strain evidence="6">Tucson 14024-0371.13</strain>
    </source>
</reference>
<protein>
    <submittedName>
        <fullName evidence="5">Uncharacterized protein, isoform B</fullName>
    </submittedName>
</protein>